<organism evidence="1 2">
    <name type="scientific">Dendrothele bispora (strain CBS 962.96)</name>
    <dbReference type="NCBI Taxonomy" id="1314807"/>
    <lineage>
        <taxon>Eukaryota</taxon>
        <taxon>Fungi</taxon>
        <taxon>Dikarya</taxon>
        <taxon>Basidiomycota</taxon>
        <taxon>Agaricomycotina</taxon>
        <taxon>Agaricomycetes</taxon>
        <taxon>Agaricomycetidae</taxon>
        <taxon>Agaricales</taxon>
        <taxon>Agaricales incertae sedis</taxon>
        <taxon>Dendrothele</taxon>
    </lineage>
</organism>
<dbReference type="EMBL" id="ML180282">
    <property type="protein sequence ID" value="THU78014.1"/>
    <property type="molecule type" value="Genomic_DNA"/>
</dbReference>
<evidence type="ECO:0000313" key="2">
    <source>
        <dbReference type="Proteomes" id="UP000297245"/>
    </source>
</evidence>
<proteinExistence type="predicted"/>
<name>A0A4S8KQK1_DENBC</name>
<dbReference type="Proteomes" id="UP000297245">
    <property type="component" value="Unassembled WGS sequence"/>
</dbReference>
<accession>A0A4S8KQK1</accession>
<dbReference type="AlphaFoldDB" id="A0A4S8KQK1"/>
<keyword evidence="2" id="KW-1185">Reference proteome</keyword>
<protein>
    <submittedName>
        <fullName evidence="1">Uncharacterized protein</fullName>
    </submittedName>
</protein>
<sequence>EVYHDILKVVFGSLQKPAKIGECINCTDEVTRVLFPGISYAGLDGEEAWAYPCSRAANANFPYPHCLVLHHELDLITGVFPLQTTASMVSVFCRARVAPTATEKSNILKLVGLHDVANFFWSLLHSDPYKVISYDALHKDDLGKFSKHIYPVLVRVIKEVGLAGKLDQK</sequence>
<reference evidence="1 2" key="1">
    <citation type="journal article" date="2019" name="Nat. Ecol. Evol.">
        <title>Megaphylogeny resolves global patterns of mushroom evolution.</title>
        <authorList>
            <person name="Varga T."/>
            <person name="Krizsan K."/>
            <person name="Foldi C."/>
            <person name="Dima B."/>
            <person name="Sanchez-Garcia M."/>
            <person name="Sanchez-Ramirez S."/>
            <person name="Szollosi G.J."/>
            <person name="Szarkandi J.G."/>
            <person name="Papp V."/>
            <person name="Albert L."/>
            <person name="Andreopoulos W."/>
            <person name="Angelini C."/>
            <person name="Antonin V."/>
            <person name="Barry K.W."/>
            <person name="Bougher N.L."/>
            <person name="Buchanan P."/>
            <person name="Buyck B."/>
            <person name="Bense V."/>
            <person name="Catcheside P."/>
            <person name="Chovatia M."/>
            <person name="Cooper J."/>
            <person name="Damon W."/>
            <person name="Desjardin D."/>
            <person name="Finy P."/>
            <person name="Geml J."/>
            <person name="Haridas S."/>
            <person name="Hughes K."/>
            <person name="Justo A."/>
            <person name="Karasinski D."/>
            <person name="Kautmanova I."/>
            <person name="Kiss B."/>
            <person name="Kocsube S."/>
            <person name="Kotiranta H."/>
            <person name="LaButti K.M."/>
            <person name="Lechner B.E."/>
            <person name="Liimatainen K."/>
            <person name="Lipzen A."/>
            <person name="Lukacs Z."/>
            <person name="Mihaltcheva S."/>
            <person name="Morgado L.N."/>
            <person name="Niskanen T."/>
            <person name="Noordeloos M.E."/>
            <person name="Ohm R.A."/>
            <person name="Ortiz-Santana B."/>
            <person name="Ovrebo C."/>
            <person name="Racz N."/>
            <person name="Riley R."/>
            <person name="Savchenko A."/>
            <person name="Shiryaev A."/>
            <person name="Soop K."/>
            <person name="Spirin V."/>
            <person name="Szebenyi C."/>
            <person name="Tomsovsky M."/>
            <person name="Tulloss R.E."/>
            <person name="Uehling J."/>
            <person name="Grigoriev I.V."/>
            <person name="Vagvolgyi C."/>
            <person name="Papp T."/>
            <person name="Martin F.M."/>
            <person name="Miettinen O."/>
            <person name="Hibbett D.S."/>
            <person name="Nagy L.G."/>
        </authorList>
    </citation>
    <scope>NUCLEOTIDE SEQUENCE [LARGE SCALE GENOMIC DNA]</scope>
    <source>
        <strain evidence="1 2">CBS 962.96</strain>
    </source>
</reference>
<feature type="non-terminal residue" evidence="1">
    <location>
        <position position="1"/>
    </location>
</feature>
<evidence type="ECO:0000313" key="1">
    <source>
        <dbReference type="EMBL" id="THU78014.1"/>
    </source>
</evidence>
<dbReference type="OrthoDB" id="3239511at2759"/>
<gene>
    <name evidence="1" type="ORF">K435DRAFT_701045</name>
</gene>
<dbReference type="Pfam" id="PF18759">
    <property type="entry name" value="Plavaka"/>
    <property type="match status" value="1"/>
</dbReference>
<dbReference type="InterPro" id="IPR041078">
    <property type="entry name" value="Plavaka"/>
</dbReference>